<dbReference type="RefSeq" id="WP_049777614.1">
    <property type="nucleotide sequence ID" value="NZ_BAAAXT010000002.1"/>
</dbReference>
<dbReference type="Proteomes" id="UP000313312">
    <property type="component" value="Unassembled WGS sequence"/>
</dbReference>
<comment type="caution">
    <text evidence="3">The sequence shown here is derived from an EMBL/GenBank/DDBJ whole genome shotgun (WGS) entry which is preliminary data.</text>
</comment>
<gene>
    <name evidence="3" type="ORF">DID87_00770</name>
</gene>
<proteinExistence type="inferred from homology"/>
<evidence type="ECO:0000256" key="1">
    <source>
        <dbReference type="ARBA" id="ARBA00007768"/>
    </source>
</evidence>
<dbReference type="PANTHER" id="PTHR12598:SF0">
    <property type="entry name" value="COPPER HOMEOSTASIS PROTEIN CUTC HOMOLOG"/>
    <property type="match status" value="1"/>
</dbReference>
<protein>
    <recommendedName>
        <fullName evidence="2">Copper homeostasis protein cutC homolog</fullName>
    </recommendedName>
</protein>
<accession>A0A5C4TKQ9</accession>
<dbReference type="Gene3D" id="3.20.20.380">
    <property type="entry name" value="Copper homeostasis (CutC) domain"/>
    <property type="match status" value="1"/>
</dbReference>
<dbReference type="GO" id="GO:0005507">
    <property type="term" value="F:copper ion binding"/>
    <property type="evidence" value="ECO:0007669"/>
    <property type="project" value="TreeGrafter"/>
</dbReference>
<evidence type="ECO:0000313" key="4">
    <source>
        <dbReference type="Proteomes" id="UP000313312"/>
    </source>
</evidence>
<evidence type="ECO:0000256" key="2">
    <source>
        <dbReference type="ARBA" id="ARBA00019014"/>
    </source>
</evidence>
<dbReference type="EMBL" id="QFCR01000001">
    <property type="protein sequence ID" value="TNK91248.1"/>
    <property type="molecule type" value="Genomic_DNA"/>
</dbReference>
<dbReference type="SUPFAM" id="SSF110395">
    <property type="entry name" value="CutC-like"/>
    <property type="match status" value="1"/>
</dbReference>
<dbReference type="Pfam" id="PF03932">
    <property type="entry name" value="CutC"/>
    <property type="match status" value="1"/>
</dbReference>
<dbReference type="InterPro" id="IPR036822">
    <property type="entry name" value="CutC-like_dom_sf"/>
</dbReference>
<organism evidence="3 4">
    <name type="scientific">Fructilactobacillus sanfranciscensis</name>
    <name type="common">Lactobacillus sanfranciscensis</name>
    <dbReference type="NCBI Taxonomy" id="1625"/>
    <lineage>
        <taxon>Bacteria</taxon>
        <taxon>Bacillati</taxon>
        <taxon>Bacillota</taxon>
        <taxon>Bacilli</taxon>
        <taxon>Lactobacillales</taxon>
        <taxon>Lactobacillaceae</taxon>
        <taxon>Fructilactobacillus</taxon>
    </lineage>
</organism>
<evidence type="ECO:0000313" key="3">
    <source>
        <dbReference type="EMBL" id="TNK91248.1"/>
    </source>
</evidence>
<dbReference type="GeneID" id="93160919"/>
<reference evidence="3 4" key="1">
    <citation type="submission" date="2018-05" db="EMBL/GenBank/DDBJ databases">
        <title>Lactobacillus sanfranciscensis Ah4 draft denome sequence.</title>
        <authorList>
            <person name="Zhang G."/>
        </authorList>
    </citation>
    <scope>NUCLEOTIDE SEQUENCE [LARGE SCALE GENOMIC DNA]</scope>
    <source>
        <strain evidence="3 4">Ah4</strain>
    </source>
</reference>
<sequence>MTYIEPLVDCFRDVPTATKQTKVRIALANKKMTPSRGLIAASVTYTHEHQVSLDVFVNANCTSSIFNDSEIKLMEDDLFQCQELGVDGVIIGATTADHKIDEEAMDILIGASDGMEMFFSPAFADIDEKDWDKSIAWLIDHNFTGIVANQNLSALNQHLLKENSLRLIPLTKGAKDLAEVEAEFKPFICINQK</sequence>
<name>A0A5C4TKQ9_FRUSA</name>
<dbReference type="AlphaFoldDB" id="A0A5C4TKQ9"/>
<comment type="similarity">
    <text evidence="1">Belongs to the CutC family.</text>
</comment>
<dbReference type="PANTHER" id="PTHR12598">
    <property type="entry name" value="COPPER HOMEOSTASIS PROTEIN CUTC"/>
    <property type="match status" value="1"/>
</dbReference>
<dbReference type="InterPro" id="IPR005627">
    <property type="entry name" value="CutC-like"/>
</dbReference>